<dbReference type="Proteomes" id="UP000507245">
    <property type="component" value="Unassembled WGS sequence"/>
</dbReference>
<evidence type="ECO:0000256" key="1">
    <source>
        <dbReference type="SAM" id="MobiDB-lite"/>
    </source>
</evidence>
<feature type="region of interest" description="Disordered" evidence="1">
    <location>
        <begin position="24"/>
        <end position="45"/>
    </location>
</feature>
<keyword evidence="5" id="KW-1185">Reference proteome</keyword>
<protein>
    <submittedName>
        <fullName evidence="2">Uncharacterized protein</fullName>
    </submittedName>
</protein>
<reference evidence="5" key="1">
    <citation type="journal article" date="2020" name="Genome Biol.">
        <title>Gamete binning: chromosome-level and haplotype-resolved genome assembly enabled by high-throughput single-cell sequencing of gamete genomes.</title>
        <authorList>
            <person name="Campoy J.A."/>
            <person name="Sun H."/>
            <person name="Goel M."/>
            <person name="Jiao W.-B."/>
            <person name="Folz-Donahue K."/>
            <person name="Wang N."/>
            <person name="Rubio M."/>
            <person name="Liu C."/>
            <person name="Kukat C."/>
            <person name="Ruiz D."/>
            <person name="Huettel B."/>
            <person name="Schneeberger K."/>
        </authorList>
    </citation>
    <scope>NUCLEOTIDE SEQUENCE [LARGE SCALE GENOMIC DNA]</scope>
    <source>
        <strain evidence="5">cv. Rojo Pasion</strain>
    </source>
</reference>
<evidence type="ECO:0000313" key="2">
    <source>
        <dbReference type="EMBL" id="CAB4263481.1"/>
    </source>
</evidence>
<evidence type="ECO:0000313" key="3">
    <source>
        <dbReference type="EMBL" id="CAB4293824.1"/>
    </source>
</evidence>
<organism evidence="2 4">
    <name type="scientific">Prunus armeniaca</name>
    <name type="common">Apricot</name>
    <name type="synonym">Armeniaca vulgaris</name>
    <dbReference type="NCBI Taxonomy" id="36596"/>
    <lineage>
        <taxon>Eukaryota</taxon>
        <taxon>Viridiplantae</taxon>
        <taxon>Streptophyta</taxon>
        <taxon>Embryophyta</taxon>
        <taxon>Tracheophyta</taxon>
        <taxon>Spermatophyta</taxon>
        <taxon>Magnoliopsida</taxon>
        <taxon>eudicotyledons</taxon>
        <taxon>Gunneridae</taxon>
        <taxon>Pentapetalae</taxon>
        <taxon>rosids</taxon>
        <taxon>fabids</taxon>
        <taxon>Rosales</taxon>
        <taxon>Rosaceae</taxon>
        <taxon>Amygdaloideae</taxon>
        <taxon>Amygdaleae</taxon>
        <taxon>Prunus</taxon>
    </lineage>
</organism>
<accession>A0A6J5THS8</accession>
<reference evidence="2 4" key="2">
    <citation type="submission" date="2020-05" db="EMBL/GenBank/DDBJ databases">
        <authorList>
            <person name="Campoy J."/>
            <person name="Schneeberger K."/>
            <person name="Spophaly S."/>
        </authorList>
    </citation>
    <scope>NUCLEOTIDE SEQUENCE [LARGE SCALE GENOMIC DNA]</scope>
    <source>
        <strain evidence="2">PruArmRojPasFocal</strain>
    </source>
</reference>
<gene>
    <name evidence="2" type="ORF">CURHAP_LOCUS3703</name>
    <name evidence="3" type="ORF">ORAREDHAP_LOCUS3178</name>
</gene>
<dbReference type="AlphaFoldDB" id="A0A6J5THS8"/>
<dbReference type="Proteomes" id="UP000507222">
    <property type="component" value="Unassembled WGS sequence"/>
</dbReference>
<dbReference type="EMBL" id="CAEKDK010000001">
    <property type="protein sequence ID" value="CAB4263481.1"/>
    <property type="molecule type" value="Genomic_DNA"/>
</dbReference>
<sequence length="108" mass="12452">MGGGWGHSTWKKWYDNCLSDQWKNGSKKKSDANGGKNMKIDHLQPKKQLGRSNLVDNCLIASHFIYNLAHTKSNLFMDQVEFEPAQHWSANILKADEHHSDKNSQEWL</sequence>
<name>A0A6J5THS8_PRUAR</name>
<evidence type="ECO:0000313" key="4">
    <source>
        <dbReference type="Proteomes" id="UP000507222"/>
    </source>
</evidence>
<dbReference type="OrthoDB" id="10250284at2759"/>
<proteinExistence type="predicted"/>
<dbReference type="EMBL" id="CAEKKB010000001">
    <property type="protein sequence ID" value="CAB4293824.1"/>
    <property type="molecule type" value="Genomic_DNA"/>
</dbReference>
<evidence type="ECO:0000313" key="5">
    <source>
        <dbReference type="Proteomes" id="UP000507245"/>
    </source>
</evidence>